<evidence type="ECO:0000313" key="3">
    <source>
        <dbReference type="Proteomes" id="UP000030765"/>
    </source>
</evidence>
<dbReference type="AlphaFoldDB" id="A0A084WBW6"/>
<dbReference type="EMBL" id="KE525333">
    <property type="protein sequence ID" value="KFB47710.1"/>
    <property type="molecule type" value="Genomic_DNA"/>
</dbReference>
<sequence length="116" mass="12803">MEEVVEKNATCATSGLICRTCSCAFGVLKNAPPRFPSIQHHRRLISPSPPPSVVSFCGFNALSSCREFATNHGLQTATRDVMLRELKWNARGANSLVKVNRADNRADRMDHSVAIY</sequence>
<organism evidence="1">
    <name type="scientific">Anopheles sinensis</name>
    <name type="common">Mosquito</name>
    <dbReference type="NCBI Taxonomy" id="74873"/>
    <lineage>
        <taxon>Eukaryota</taxon>
        <taxon>Metazoa</taxon>
        <taxon>Ecdysozoa</taxon>
        <taxon>Arthropoda</taxon>
        <taxon>Hexapoda</taxon>
        <taxon>Insecta</taxon>
        <taxon>Pterygota</taxon>
        <taxon>Neoptera</taxon>
        <taxon>Endopterygota</taxon>
        <taxon>Diptera</taxon>
        <taxon>Nematocera</taxon>
        <taxon>Culicoidea</taxon>
        <taxon>Culicidae</taxon>
        <taxon>Anophelinae</taxon>
        <taxon>Anopheles</taxon>
    </lineage>
</organism>
<keyword evidence="3" id="KW-1185">Reference proteome</keyword>
<gene>
    <name evidence="1" type="ORF">ZHAS_00015843</name>
</gene>
<evidence type="ECO:0000313" key="1">
    <source>
        <dbReference type="EMBL" id="KFB47710.1"/>
    </source>
</evidence>
<dbReference type="EnsemblMetazoa" id="ASIC015843-RA">
    <property type="protein sequence ID" value="ASIC015843-PA"/>
    <property type="gene ID" value="ASIC015843"/>
</dbReference>
<protein>
    <submittedName>
        <fullName evidence="1 2">Uncharacterized protein</fullName>
    </submittedName>
</protein>
<reference evidence="1 3" key="1">
    <citation type="journal article" date="2014" name="BMC Genomics">
        <title>Genome sequence of Anopheles sinensis provides insight into genetics basis of mosquito competence for malaria parasites.</title>
        <authorList>
            <person name="Zhou D."/>
            <person name="Zhang D."/>
            <person name="Ding G."/>
            <person name="Shi L."/>
            <person name="Hou Q."/>
            <person name="Ye Y."/>
            <person name="Xu Y."/>
            <person name="Zhou H."/>
            <person name="Xiong C."/>
            <person name="Li S."/>
            <person name="Yu J."/>
            <person name="Hong S."/>
            <person name="Yu X."/>
            <person name="Zou P."/>
            <person name="Chen C."/>
            <person name="Chang X."/>
            <person name="Wang W."/>
            <person name="Lv Y."/>
            <person name="Sun Y."/>
            <person name="Ma L."/>
            <person name="Shen B."/>
            <person name="Zhu C."/>
        </authorList>
    </citation>
    <scope>NUCLEOTIDE SEQUENCE [LARGE SCALE GENOMIC DNA]</scope>
</reference>
<proteinExistence type="predicted"/>
<reference evidence="2" key="2">
    <citation type="submission" date="2020-05" db="UniProtKB">
        <authorList>
            <consortium name="EnsemblMetazoa"/>
        </authorList>
    </citation>
    <scope>IDENTIFICATION</scope>
</reference>
<accession>A0A084WBW6</accession>
<dbReference type="VEuPathDB" id="VectorBase:ASIC015843"/>
<evidence type="ECO:0000313" key="2">
    <source>
        <dbReference type="EnsemblMetazoa" id="ASIC015843-PA"/>
    </source>
</evidence>
<dbReference type="Proteomes" id="UP000030765">
    <property type="component" value="Unassembled WGS sequence"/>
</dbReference>
<dbReference type="EMBL" id="ATLV01022497">
    <property type="status" value="NOT_ANNOTATED_CDS"/>
    <property type="molecule type" value="Genomic_DNA"/>
</dbReference>
<name>A0A084WBW6_ANOSI</name>